<dbReference type="PANTHER" id="PTHR30290">
    <property type="entry name" value="PERIPLASMIC BINDING COMPONENT OF ABC TRANSPORTER"/>
    <property type="match status" value="1"/>
</dbReference>
<evidence type="ECO:0000313" key="3">
    <source>
        <dbReference type="EMBL" id="NMN98626.1"/>
    </source>
</evidence>
<dbReference type="InterPro" id="IPR030678">
    <property type="entry name" value="Peptide/Ni-bd"/>
</dbReference>
<dbReference type="SUPFAM" id="SSF53850">
    <property type="entry name" value="Periplasmic binding protein-like II"/>
    <property type="match status" value="1"/>
</dbReference>
<dbReference type="GO" id="GO:1904680">
    <property type="term" value="F:peptide transmembrane transporter activity"/>
    <property type="evidence" value="ECO:0007669"/>
    <property type="project" value="TreeGrafter"/>
</dbReference>
<feature type="domain" description="Solute-binding protein family 5" evidence="2">
    <location>
        <begin position="103"/>
        <end position="458"/>
    </location>
</feature>
<accession>A0A848KLB4</accession>
<feature type="signal peptide" evidence="1">
    <location>
        <begin position="1"/>
        <end position="21"/>
    </location>
</feature>
<dbReference type="Proteomes" id="UP000535543">
    <property type="component" value="Unassembled WGS sequence"/>
</dbReference>
<dbReference type="RefSeq" id="WP_169593124.1">
    <property type="nucleotide sequence ID" value="NZ_VCQU01000011.1"/>
</dbReference>
<dbReference type="GO" id="GO:0043190">
    <property type="term" value="C:ATP-binding cassette (ABC) transporter complex"/>
    <property type="evidence" value="ECO:0007669"/>
    <property type="project" value="InterPro"/>
</dbReference>
<sequence>MRLRTVAVPLVALGLVLSSCSSDTVAPVGPSSFGSIDINPKDPSELADGGNLRLSLASFPANFNRLSNDGNDHDVTSVITPTLPSAYFANPDGTLTLNTDYFTSIELTSKDPQVVTYTINPKAVWTDGSPITWEDLQSQAEAMSGRNKEFLIAGNSGFDRVAKVEKGVDDRQAVLTFSEHFADWKGQYLPLYPKSATATPEAFNTGLLDNLPISSGPFKIDSIDKGQQRVVLARNPLWWGAKPKLDKITFIALADDAVLPALQNNEIDASDDLVTIDQLKTAQSARNVVIRRAPNLIFSHITFNGASGSVLADPKLRLAIAKAIDRKGIATAIENGLTDNPAPLDNHIYLNGQEGYQDNSSPIRFDPDKAAQELDDLGWKLVDGVRQKDGKVLEIRDVFYNTDKWTKIGQIVQNNLSAVGVKVVLQPQPGNNYFTDVVQPGHFDIVQFSWVGNVFPFDGLKQIYSYDPDDLQGNYGRIGSPELNDLIDRTYSELDEAKARELANEVDRKVFEEGFSLPLYQWSGNRAVRDNVANYGAFGLTWPFIDYTKIGFVK</sequence>
<protein>
    <submittedName>
        <fullName evidence="3">ABC transporter family substrate-binding protein</fullName>
    </submittedName>
</protein>
<keyword evidence="4" id="KW-1185">Reference proteome</keyword>
<gene>
    <name evidence="3" type="ORF">FGL95_26680</name>
</gene>
<evidence type="ECO:0000256" key="1">
    <source>
        <dbReference type="SAM" id="SignalP"/>
    </source>
</evidence>
<dbReference type="Pfam" id="PF00496">
    <property type="entry name" value="SBP_bac_5"/>
    <property type="match status" value="1"/>
</dbReference>
<dbReference type="PROSITE" id="PS51257">
    <property type="entry name" value="PROKAR_LIPOPROTEIN"/>
    <property type="match status" value="1"/>
</dbReference>
<dbReference type="GO" id="GO:0015833">
    <property type="term" value="P:peptide transport"/>
    <property type="evidence" value="ECO:0007669"/>
    <property type="project" value="TreeGrafter"/>
</dbReference>
<dbReference type="InterPro" id="IPR039424">
    <property type="entry name" value="SBP_5"/>
</dbReference>
<organism evidence="3 4">
    <name type="scientific">Antrihabitans stalactiti</name>
    <dbReference type="NCBI Taxonomy" id="2584121"/>
    <lineage>
        <taxon>Bacteria</taxon>
        <taxon>Bacillati</taxon>
        <taxon>Actinomycetota</taxon>
        <taxon>Actinomycetes</taxon>
        <taxon>Mycobacteriales</taxon>
        <taxon>Nocardiaceae</taxon>
        <taxon>Antrihabitans</taxon>
    </lineage>
</organism>
<evidence type="ECO:0000313" key="4">
    <source>
        <dbReference type="Proteomes" id="UP000535543"/>
    </source>
</evidence>
<evidence type="ECO:0000259" key="2">
    <source>
        <dbReference type="Pfam" id="PF00496"/>
    </source>
</evidence>
<dbReference type="Gene3D" id="3.10.105.10">
    <property type="entry name" value="Dipeptide-binding Protein, Domain 3"/>
    <property type="match status" value="1"/>
</dbReference>
<proteinExistence type="predicted"/>
<comment type="caution">
    <text evidence="3">The sequence shown here is derived from an EMBL/GenBank/DDBJ whole genome shotgun (WGS) entry which is preliminary data.</text>
</comment>
<reference evidence="3 4" key="1">
    <citation type="submission" date="2019-05" db="EMBL/GenBank/DDBJ databases">
        <authorList>
            <person name="Lee S.D."/>
        </authorList>
    </citation>
    <scope>NUCLEOTIDE SEQUENCE [LARGE SCALE GENOMIC DNA]</scope>
    <source>
        <strain evidence="3 4">YC2-7</strain>
    </source>
</reference>
<dbReference type="EMBL" id="VCQU01000011">
    <property type="protein sequence ID" value="NMN98626.1"/>
    <property type="molecule type" value="Genomic_DNA"/>
</dbReference>
<reference evidence="3 4" key="2">
    <citation type="submission" date="2020-06" db="EMBL/GenBank/DDBJ databases">
        <title>Antribacter stalactiti gen. nov., sp. nov., a new member of the family Nacardiaceae isolated from a cave.</title>
        <authorList>
            <person name="Kim I.S."/>
        </authorList>
    </citation>
    <scope>NUCLEOTIDE SEQUENCE [LARGE SCALE GENOMIC DNA]</scope>
    <source>
        <strain evidence="3 4">YC2-7</strain>
    </source>
</reference>
<dbReference type="PANTHER" id="PTHR30290:SF65">
    <property type="entry name" value="MONOACYL PHOSPHATIDYLINOSITOL TETRAMANNOSIDE-BINDING PROTEIN LPQW-RELATED"/>
    <property type="match status" value="1"/>
</dbReference>
<feature type="chain" id="PRO_5032453375" evidence="1">
    <location>
        <begin position="22"/>
        <end position="554"/>
    </location>
</feature>
<dbReference type="GO" id="GO:0042597">
    <property type="term" value="C:periplasmic space"/>
    <property type="evidence" value="ECO:0007669"/>
    <property type="project" value="UniProtKB-ARBA"/>
</dbReference>
<dbReference type="PIRSF" id="PIRSF002741">
    <property type="entry name" value="MppA"/>
    <property type="match status" value="1"/>
</dbReference>
<name>A0A848KLB4_9NOCA</name>
<dbReference type="CDD" id="cd08501">
    <property type="entry name" value="PBP2_Lpqw"/>
    <property type="match status" value="1"/>
</dbReference>
<dbReference type="AlphaFoldDB" id="A0A848KLB4"/>
<dbReference type="InterPro" id="IPR000914">
    <property type="entry name" value="SBP_5_dom"/>
</dbReference>
<keyword evidence="1" id="KW-0732">Signal</keyword>
<dbReference type="Gene3D" id="3.90.76.10">
    <property type="entry name" value="Dipeptide-binding Protein, Domain 1"/>
    <property type="match status" value="1"/>
</dbReference>
<dbReference type="Gene3D" id="3.40.190.10">
    <property type="entry name" value="Periplasmic binding protein-like II"/>
    <property type="match status" value="1"/>
</dbReference>